<dbReference type="OrthoDB" id="10261632at2759"/>
<dbReference type="Proteomes" id="UP000037923">
    <property type="component" value="Unassembled WGS sequence"/>
</dbReference>
<dbReference type="InterPro" id="IPR007234">
    <property type="entry name" value="Vps53_N"/>
</dbReference>
<dbReference type="OMA" id="YKFAEAK"/>
<gene>
    <name evidence="11" type="ORF">ABB37_02543</name>
</gene>
<dbReference type="GO" id="GO:0042147">
    <property type="term" value="P:retrograde transport, endosome to Golgi"/>
    <property type="evidence" value="ECO:0007669"/>
    <property type="project" value="InterPro"/>
</dbReference>
<dbReference type="GO" id="GO:0000938">
    <property type="term" value="C:GARP complex"/>
    <property type="evidence" value="ECO:0007669"/>
    <property type="project" value="InterPro"/>
</dbReference>
<name>A0A0N0VGD5_LEPPY</name>
<organism evidence="11 12">
    <name type="scientific">Leptomonas pyrrhocoris</name>
    <name type="common">Firebug parasite</name>
    <dbReference type="NCBI Taxonomy" id="157538"/>
    <lineage>
        <taxon>Eukaryota</taxon>
        <taxon>Discoba</taxon>
        <taxon>Euglenozoa</taxon>
        <taxon>Kinetoplastea</taxon>
        <taxon>Metakinetoplastina</taxon>
        <taxon>Trypanosomatida</taxon>
        <taxon>Trypanosomatidae</taxon>
        <taxon>Leishmaniinae</taxon>
        <taxon>Leptomonas</taxon>
    </lineage>
</organism>
<keyword evidence="5" id="KW-0333">Golgi apparatus</keyword>
<evidence type="ECO:0000256" key="2">
    <source>
        <dbReference type="ARBA" id="ARBA00004481"/>
    </source>
</evidence>
<dbReference type="InterPro" id="IPR031745">
    <property type="entry name" value="Vps53_C"/>
</dbReference>
<evidence type="ECO:0000259" key="9">
    <source>
        <dbReference type="Pfam" id="PF04100"/>
    </source>
</evidence>
<evidence type="ECO:0000256" key="6">
    <source>
        <dbReference type="ARBA" id="ARBA00023136"/>
    </source>
</evidence>
<evidence type="ECO:0000256" key="4">
    <source>
        <dbReference type="ARBA" id="ARBA00022753"/>
    </source>
</evidence>
<evidence type="ECO:0000313" key="11">
    <source>
        <dbReference type="EMBL" id="KPA82738.1"/>
    </source>
</evidence>
<keyword evidence="7" id="KW-0175">Coiled coil</keyword>
<dbReference type="VEuPathDB" id="TriTrypDB:LpyrH10_04_0930"/>
<dbReference type="InterPro" id="IPR039766">
    <property type="entry name" value="Vps53"/>
</dbReference>
<dbReference type="GO" id="GO:0010008">
    <property type="term" value="C:endosome membrane"/>
    <property type="evidence" value="ECO:0007669"/>
    <property type="project" value="UniProtKB-SubCell"/>
</dbReference>
<dbReference type="GeneID" id="26902834"/>
<accession>A0A0N0VGD5</accession>
<keyword evidence="6" id="KW-0472">Membrane</keyword>
<protein>
    <submittedName>
        <fullName evidence="11">Vps53-like domain protein</fullName>
    </submittedName>
</protein>
<reference evidence="11 12" key="1">
    <citation type="submission" date="2015-07" db="EMBL/GenBank/DDBJ databases">
        <title>High-quality genome of monoxenous trypanosomatid Leptomonas pyrrhocoris.</title>
        <authorList>
            <person name="Flegontov P."/>
            <person name="Butenko A."/>
            <person name="Firsov S."/>
            <person name="Vlcek C."/>
            <person name="Logacheva M.D."/>
            <person name="Field M."/>
            <person name="Filatov D."/>
            <person name="Flegontova O."/>
            <person name="Gerasimov E."/>
            <person name="Jackson A.P."/>
            <person name="Kelly S."/>
            <person name="Opperdoes F."/>
            <person name="O'Reilly A."/>
            <person name="Votypka J."/>
            <person name="Yurchenko V."/>
            <person name="Lukes J."/>
        </authorList>
    </citation>
    <scope>NUCLEOTIDE SEQUENCE [LARGE SCALE GENOMIC DNA]</scope>
    <source>
        <strain evidence="11">H10</strain>
    </source>
</reference>
<evidence type="ECO:0000256" key="5">
    <source>
        <dbReference type="ARBA" id="ARBA00023034"/>
    </source>
</evidence>
<proteinExistence type="inferred from homology"/>
<sequence>MSVRYSAAVEAAIAEVCPPRDAMDSGDFDPVVYLNSRFPDESSLAALPAFLDEANERLRKTENSLLKAVEQQSSNATSAECDLKSAKEAVAQLYMRVSDIKMQASDSEEMVKDLCQHIRELDIAKTNLTASINTLRSVQLWMLQLQVLSSSFEKRRFLQTRDALQEALKYSTSFAKMKEIPKVKELNDKQTQLCRQVEYYIRNTVFGEMDLDAMDVNAMAEACSVVDLMAEESKKKLRDRFIDKLLESYSLRFKRGTDEAKLERTERRYVYLRTLLDRYDGVFQNVFPRHWCVPQELCVTFCLRTKQELDLALRESNNDIDVVVLTYVIQKTIDMERDVTQMMAWKDEFPGRRELPVYKYNGLILSAFKEHMGLLVQNEDKLMREALAQPLTGSGESACTGWSSAEEEIRNGTWLPIAEDIFVFIKESLKRALRIAQQDVLLEMAGVWRRHLIELAQAVTALLPTPALTPLERRRACIVLNTADLCQTTSQDLGDEVCARSEVPAREVAFDQVKEAFSTLYSKAIQAILQGTELALAPMLVEYGSGGFMAKKGTSAYDANSGGAADESKLVRDITTTLHETVLSCAAVVPPSALRFLLDKMAALFIAEYGNTLYRLRRLPDEGISAMRVDAAALEKAFLQLPNYNDPARFPATALTGYMKLVRKEFDQLNRALKVLQVDARTDAFIDVYYEVVLPEDRSIHNFVRLVELKGLRREDVRAWVATLSKRGVVEATKRDFQREASLGIATGISSSPAPPSTGGGGAPSVGGLNFAALFTRDPAAPGSPHNAGASAAVAAATSTGATGGASTASPTASSHFSLSNFVSTIGGGNSNAAMVEHHNNSVNGGSIASPRGAAGGTVAGAAPNPDHPGASPKNQTDEESLGSRFANAARNTATSISFLNKFKRNEGDKK</sequence>
<evidence type="ECO:0000256" key="7">
    <source>
        <dbReference type="SAM" id="Coils"/>
    </source>
</evidence>
<dbReference type="AlphaFoldDB" id="A0A0N0VGD5"/>
<keyword evidence="12" id="KW-1185">Reference proteome</keyword>
<comment type="similarity">
    <text evidence="3">Belongs to the VPS53 family.</text>
</comment>
<dbReference type="RefSeq" id="XP_015661177.1">
    <property type="nucleotide sequence ID" value="XM_015799575.1"/>
</dbReference>
<dbReference type="GO" id="GO:0005829">
    <property type="term" value="C:cytosol"/>
    <property type="evidence" value="ECO:0007669"/>
    <property type="project" value="GOC"/>
</dbReference>
<keyword evidence="4" id="KW-0967">Endosome</keyword>
<dbReference type="EMBL" id="LGTL01000004">
    <property type="protein sequence ID" value="KPA82738.1"/>
    <property type="molecule type" value="Genomic_DNA"/>
</dbReference>
<dbReference type="Pfam" id="PF04100">
    <property type="entry name" value="Vps53_N"/>
    <property type="match status" value="1"/>
</dbReference>
<evidence type="ECO:0000256" key="1">
    <source>
        <dbReference type="ARBA" id="ARBA00004150"/>
    </source>
</evidence>
<evidence type="ECO:0000256" key="8">
    <source>
        <dbReference type="SAM" id="MobiDB-lite"/>
    </source>
</evidence>
<comment type="subcellular location">
    <subcellularLocation>
        <location evidence="2">Endosome membrane</location>
        <topology evidence="2">Peripheral membrane protein</topology>
    </subcellularLocation>
    <subcellularLocation>
        <location evidence="1">Golgi apparatus</location>
        <location evidence="1">trans-Golgi network membrane</location>
        <topology evidence="1">Peripheral membrane protein</topology>
    </subcellularLocation>
</comment>
<dbReference type="PANTHER" id="PTHR12820">
    <property type="entry name" value="VACUOLAR SORTING PROTEIN 53"/>
    <property type="match status" value="1"/>
</dbReference>
<feature type="domain" description="Vps53 C-terminal" evidence="10">
    <location>
        <begin position="627"/>
        <end position="712"/>
    </location>
</feature>
<dbReference type="PANTHER" id="PTHR12820:SF0">
    <property type="entry name" value="VACUOLAR PROTEIN SORTING-ASSOCIATED PROTEIN 53 HOMOLOG"/>
    <property type="match status" value="1"/>
</dbReference>
<comment type="caution">
    <text evidence="11">The sequence shown here is derived from an EMBL/GenBank/DDBJ whole genome shotgun (WGS) entry which is preliminary data.</text>
</comment>
<feature type="region of interest" description="Disordered" evidence="8">
    <location>
        <begin position="833"/>
        <end position="890"/>
    </location>
</feature>
<evidence type="ECO:0000313" key="12">
    <source>
        <dbReference type="Proteomes" id="UP000037923"/>
    </source>
</evidence>
<feature type="domain" description="Vps53 N-terminal" evidence="9">
    <location>
        <begin position="27"/>
        <end position="388"/>
    </location>
</feature>
<feature type="coiled-coil region" evidence="7">
    <location>
        <begin position="51"/>
        <end position="89"/>
    </location>
</feature>
<dbReference type="Pfam" id="PF16854">
    <property type="entry name" value="VPS53_C"/>
    <property type="match status" value="1"/>
</dbReference>
<evidence type="ECO:0000259" key="10">
    <source>
        <dbReference type="Pfam" id="PF16854"/>
    </source>
</evidence>
<evidence type="ECO:0000256" key="3">
    <source>
        <dbReference type="ARBA" id="ARBA00008628"/>
    </source>
</evidence>